<sequence>MSKKPANPNTAYGRKRLREEHQQWRNNTTPEERANYDATSTIIWIVVVSLCLLIAFLVGGTDGVLKWLTH</sequence>
<keyword evidence="2" id="KW-0812">Transmembrane</keyword>
<keyword evidence="2" id="KW-0472">Membrane</keyword>
<dbReference type="EMBL" id="WNXC01000011">
    <property type="protein sequence ID" value="MBB2151717.1"/>
    <property type="molecule type" value="Genomic_DNA"/>
</dbReference>
<evidence type="ECO:0000256" key="2">
    <source>
        <dbReference type="SAM" id="Phobius"/>
    </source>
</evidence>
<accession>A0ABR6F2K8</accession>
<feature type="region of interest" description="Disordered" evidence="1">
    <location>
        <begin position="1"/>
        <end position="32"/>
    </location>
</feature>
<evidence type="ECO:0000313" key="4">
    <source>
        <dbReference type="Proteomes" id="UP000636110"/>
    </source>
</evidence>
<dbReference type="Proteomes" id="UP000636110">
    <property type="component" value="Unassembled WGS sequence"/>
</dbReference>
<feature type="transmembrane region" description="Helical" evidence="2">
    <location>
        <begin position="42"/>
        <end position="65"/>
    </location>
</feature>
<comment type="caution">
    <text evidence="3">The sequence shown here is derived from an EMBL/GenBank/DDBJ whole genome shotgun (WGS) entry which is preliminary data.</text>
</comment>
<organism evidence="3 4">
    <name type="scientific">Pedobacter gandavensis</name>
    <dbReference type="NCBI Taxonomy" id="2679963"/>
    <lineage>
        <taxon>Bacteria</taxon>
        <taxon>Pseudomonadati</taxon>
        <taxon>Bacteroidota</taxon>
        <taxon>Sphingobacteriia</taxon>
        <taxon>Sphingobacteriales</taxon>
        <taxon>Sphingobacteriaceae</taxon>
        <taxon>Pedobacter</taxon>
    </lineage>
</organism>
<proteinExistence type="predicted"/>
<gene>
    <name evidence="3" type="ORF">GM920_22675</name>
</gene>
<evidence type="ECO:0000313" key="3">
    <source>
        <dbReference type="EMBL" id="MBB2151717.1"/>
    </source>
</evidence>
<name>A0ABR6F2K8_9SPHI</name>
<dbReference type="RefSeq" id="WP_182961685.1">
    <property type="nucleotide sequence ID" value="NZ_WNXC01000011.1"/>
</dbReference>
<evidence type="ECO:0008006" key="5">
    <source>
        <dbReference type="Google" id="ProtNLM"/>
    </source>
</evidence>
<keyword evidence="2" id="KW-1133">Transmembrane helix</keyword>
<evidence type="ECO:0000256" key="1">
    <source>
        <dbReference type="SAM" id="MobiDB-lite"/>
    </source>
</evidence>
<keyword evidence="4" id="KW-1185">Reference proteome</keyword>
<protein>
    <recommendedName>
        <fullName evidence="5">Preprotein translocase subunit SecE</fullName>
    </recommendedName>
</protein>
<reference evidence="3 4" key="1">
    <citation type="submission" date="2019-11" db="EMBL/GenBank/DDBJ databases">
        <title>Description of Pedobacter sp. LMG 31462T.</title>
        <authorList>
            <person name="Carlier A."/>
            <person name="Qi S."/>
            <person name="Vandamme P."/>
        </authorList>
    </citation>
    <scope>NUCLEOTIDE SEQUENCE [LARGE SCALE GENOMIC DNA]</scope>
    <source>
        <strain evidence="3 4">LMG 31462</strain>
    </source>
</reference>